<dbReference type="Proteomes" id="UP001595478">
    <property type="component" value="Unassembled WGS sequence"/>
</dbReference>
<proteinExistence type="predicted"/>
<keyword evidence="1" id="KW-0732">Signal</keyword>
<evidence type="ECO:0000256" key="1">
    <source>
        <dbReference type="SAM" id="SignalP"/>
    </source>
</evidence>
<feature type="chain" id="PRO_5045691187" evidence="1">
    <location>
        <begin position="35"/>
        <end position="209"/>
    </location>
</feature>
<evidence type="ECO:0000313" key="4">
    <source>
        <dbReference type="Proteomes" id="UP001595478"/>
    </source>
</evidence>
<dbReference type="InterPro" id="IPR013857">
    <property type="entry name" value="NADH-UbQ_OxRdtase-assoc_prot30"/>
</dbReference>
<comment type="caution">
    <text evidence="3">The sequence shown here is derived from an EMBL/GenBank/DDBJ whole genome shotgun (WGS) entry which is preliminary data.</text>
</comment>
<accession>A0ABV7FWE8</accession>
<feature type="signal peptide" evidence="1">
    <location>
        <begin position="1"/>
        <end position="34"/>
    </location>
</feature>
<name>A0ABV7FWE8_9ALTE</name>
<dbReference type="EMBL" id="JBHRSW010000047">
    <property type="protein sequence ID" value="MFC3123157.1"/>
    <property type="molecule type" value="Genomic_DNA"/>
</dbReference>
<gene>
    <name evidence="3" type="ORF">ACFOHL_16160</name>
</gene>
<feature type="domain" description="NADH:ubiquinone oxidoreductase intermediate-associated protein 30" evidence="2">
    <location>
        <begin position="62"/>
        <end position="203"/>
    </location>
</feature>
<evidence type="ECO:0000313" key="3">
    <source>
        <dbReference type="EMBL" id="MFC3123157.1"/>
    </source>
</evidence>
<dbReference type="SUPFAM" id="SSF49785">
    <property type="entry name" value="Galactose-binding domain-like"/>
    <property type="match status" value="1"/>
</dbReference>
<keyword evidence="4" id="KW-1185">Reference proteome</keyword>
<organism evidence="3 4">
    <name type="scientific">Agaribacter flavus</name>
    <dbReference type="NCBI Taxonomy" id="1902781"/>
    <lineage>
        <taxon>Bacteria</taxon>
        <taxon>Pseudomonadati</taxon>
        <taxon>Pseudomonadota</taxon>
        <taxon>Gammaproteobacteria</taxon>
        <taxon>Alteromonadales</taxon>
        <taxon>Alteromonadaceae</taxon>
        <taxon>Agaribacter</taxon>
    </lineage>
</organism>
<reference evidence="4" key="1">
    <citation type="journal article" date="2019" name="Int. J. Syst. Evol. Microbiol.">
        <title>The Global Catalogue of Microorganisms (GCM) 10K type strain sequencing project: providing services to taxonomists for standard genome sequencing and annotation.</title>
        <authorList>
            <consortium name="The Broad Institute Genomics Platform"/>
            <consortium name="The Broad Institute Genome Sequencing Center for Infectious Disease"/>
            <person name="Wu L."/>
            <person name="Ma J."/>
        </authorList>
    </citation>
    <scope>NUCLEOTIDE SEQUENCE [LARGE SCALE GENOMIC DNA]</scope>
    <source>
        <strain evidence="4">KCTC 52473</strain>
    </source>
</reference>
<protein>
    <submittedName>
        <fullName evidence="3">CIA30 family protein</fullName>
    </submittedName>
</protein>
<dbReference type="Pfam" id="PF08547">
    <property type="entry name" value="CIA30"/>
    <property type="match status" value="1"/>
</dbReference>
<sequence length="209" mass="22689">MNTNKFESPILYYLCFALNLVLLLSIGVPSSAGASDQNPARVPVIVDDFSHETQNSWGYPRYYVDDTSAGGSTNVKHSIVDGHLRMVGDIVPPRGQPGWTSVALLLDQTGGATDLSHFTGVEVRIKVDAGNVSISANSTEVNNFDYHIAPVQVKSDGQFYTVKLPFTSMNRTWSEQTPLNTQSIGSLSIVAYGLEPSTVRLAIDTIGFY</sequence>
<dbReference type="RefSeq" id="WP_376921272.1">
    <property type="nucleotide sequence ID" value="NZ_JBHRSW010000047.1"/>
</dbReference>
<evidence type="ECO:0000259" key="2">
    <source>
        <dbReference type="Pfam" id="PF08547"/>
    </source>
</evidence>
<dbReference type="InterPro" id="IPR008979">
    <property type="entry name" value="Galactose-bd-like_sf"/>
</dbReference>